<keyword evidence="2" id="KW-0472">Membrane</keyword>
<gene>
    <name evidence="3" type="ORF">AB5J53_17710</name>
</gene>
<evidence type="ECO:0000256" key="2">
    <source>
        <dbReference type="SAM" id="Phobius"/>
    </source>
</evidence>
<feature type="region of interest" description="Disordered" evidence="1">
    <location>
        <begin position="117"/>
        <end position="140"/>
    </location>
</feature>
<name>A0AB39RF44_9ACTN</name>
<dbReference type="EMBL" id="CP163443">
    <property type="protein sequence ID" value="XDQ53369.1"/>
    <property type="molecule type" value="Genomic_DNA"/>
</dbReference>
<protein>
    <submittedName>
        <fullName evidence="3">Uncharacterized protein</fullName>
    </submittedName>
</protein>
<proteinExistence type="predicted"/>
<accession>A0AB39RF44</accession>
<sequence length="247" mass="26449">MAEYEGVDALLTAITDEPLPAGAHDDAEFMAEHRAAVADVALLREQLEAIGNALADRGEETKPVPRGTTRKRTRRPERAPRNRGRRPLALAVGTLAAAAVATMVVGMGWLIAQGGMGGGNDTASSSKADSADNKGGDSSLSTPGYIACSRLIVEGTVTEVEPVPGTAQDRITLDVDRYYKPVKGKDQVTFVMDQDVDPRLHKDDHVLVGIPRNSASPDIWTTKEKDIARERAWILKALPQSQGLACE</sequence>
<feature type="region of interest" description="Disordered" evidence="1">
    <location>
        <begin position="54"/>
        <end position="86"/>
    </location>
</feature>
<keyword evidence="2" id="KW-0812">Transmembrane</keyword>
<feature type="compositionally biased region" description="Basic residues" evidence="1">
    <location>
        <begin position="68"/>
        <end position="86"/>
    </location>
</feature>
<keyword evidence="2" id="KW-1133">Transmembrane helix</keyword>
<dbReference type="RefSeq" id="WP_369246623.1">
    <property type="nucleotide sequence ID" value="NZ_CP163443.1"/>
</dbReference>
<organism evidence="3">
    <name type="scientific">Streptomyces sp. R41</name>
    <dbReference type="NCBI Taxonomy" id="3238632"/>
    <lineage>
        <taxon>Bacteria</taxon>
        <taxon>Bacillati</taxon>
        <taxon>Actinomycetota</taxon>
        <taxon>Actinomycetes</taxon>
        <taxon>Kitasatosporales</taxon>
        <taxon>Streptomycetaceae</taxon>
        <taxon>Streptomyces</taxon>
    </lineage>
</organism>
<feature type="transmembrane region" description="Helical" evidence="2">
    <location>
        <begin position="88"/>
        <end position="112"/>
    </location>
</feature>
<reference evidence="3" key="1">
    <citation type="submission" date="2024-07" db="EMBL/GenBank/DDBJ databases">
        <authorList>
            <person name="Yu S.T."/>
        </authorList>
    </citation>
    <scope>NUCLEOTIDE SEQUENCE</scope>
    <source>
        <strain evidence="3">R41</strain>
    </source>
</reference>
<dbReference type="AlphaFoldDB" id="A0AB39RF44"/>
<evidence type="ECO:0000313" key="3">
    <source>
        <dbReference type="EMBL" id="XDQ53369.1"/>
    </source>
</evidence>
<evidence type="ECO:0000256" key="1">
    <source>
        <dbReference type="SAM" id="MobiDB-lite"/>
    </source>
</evidence>